<dbReference type="Proteomes" id="UP000217199">
    <property type="component" value="Unassembled WGS sequence"/>
</dbReference>
<evidence type="ECO:0000313" key="3">
    <source>
        <dbReference type="Proteomes" id="UP000217199"/>
    </source>
</evidence>
<dbReference type="OrthoDB" id="10052321at2759"/>
<feature type="region of interest" description="Disordered" evidence="1">
    <location>
        <begin position="130"/>
        <end position="154"/>
    </location>
</feature>
<accession>A0A286URF6</accession>
<reference evidence="2 3" key="1">
    <citation type="journal article" date="2017" name="Mol. Ecol.">
        <title>Comparative and population genomic landscape of Phellinus noxius: A hypervariable fungus causing root rot in trees.</title>
        <authorList>
            <person name="Chung C.L."/>
            <person name="Lee T.J."/>
            <person name="Akiba M."/>
            <person name="Lee H.H."/>
            <person name="Kuo T.H."/>
            <person name="Liu D."/>
            <person name="Ke H.M."/>
            <person name="Yokoi T."/>
            <person name="Roa M.B."/>
            <person name="Lu M.J."/>
            <person name="Chang Y.Y."/>
            <person name="Ann P.J."/>
            <person name="Tsai J.N."/>
            <person name="Chen C.Y."/>
            <person name="Tzean S.S."/>
            <person name="Ota Y."/>
            <person name="Hattori T."/>
            <person name="Sahashi N."/>
            <person name="Liou R.F."/>
            <person name="Kikuchi T."/>
            <person name="Tsai I.J."/>
        </authorList>
    </citation>
    <scope>NUCLEOTIDE SEQUENCE [LARGE SCALE GENOMIC DNA]</scope>
    <source>
        <strain evidence="2 3">FFPRI411160</strain>
    </source>
</reference>
<name>A0A286URF6_9AGAM</name>
<dbReference type="STRING" id="2282107.A0A286URF6"/>
<dbReference type="AlphaFoldDB" id="A0A286URF6"/>
<organism evidence="2 3">
    <name type="scientific">Pyrrhoderma noxium</name>
    <dbReference type="NCBI Taxonomy" id="2282107"/>
    <lineage>
        <taxon>Eukaryota</taxon>
        <taxon>Fungi</taxon>
        <taxon>Dikarya</taxon>
        <taxon>Basidiomycota</taxon>
        <taxon>Agaricomycotina</taxon>
        <taxon>Agaricomycetes</taxon>
        <taxon>Hymenochaetales</taxon>
        <taxon>Hymenochaetaceae</taxon>
        <taxon>Pyrrhoderma</taxon>
    </lineage>
</organism>
<sequence>MERMLAPVNLVARQVPSSRHDVYAADLQDQEEVDDRARDRYQRLFWEPVGESEEPIVPGQLELAKEEAKTAHLEAAEVKSDAKLLTGRKPKNGETKLQREADVVFNPKDGRPKVVFKDVGGRFVDISDRIRRTREAERRKQDRHEDRLSPSASR</sequence>
<comment type="caution">
    <text evidence="2">The sequence shown here is derived from an EMBL/GenBank/DDBJ whole genome shotgun (WGS) entry which is preliminary data.</text>
</comment>
<protein>
    <submittedName>
        <fullName evidence="2">Uncharacterized protein</fullName>
    </submittedName>
</protein>
<feature type="compositionally biased region" description="Basic and acidic residues" evidence="1">
    <location>
        <begin position="130"/>
        <end position="148"/>
    </location>
</feature>
<proteinExistence type="predicted"/>
<feature type="region of interest" description="Disordered" evidence="1">
    <location>
        <begin position="82"/>
        <end position="104"/>
    </location>
</feature>
<evidence type="ECO:0000313" key="2">
    <source>
        <dbReference type="EMBL" id="PAV22114.1"/>
    </source>
</evidence>
<feature type="compositionally biased region" description="Basic and acidic residues" evidence="1">
    <location>
        <begin position="91"/>
        <end position="104"/>
    </location>
</feature>
<evidence type="ECO:0000256" key="1">
    <source>
        <dbReference type="SAM" id="MobiDB-lite"/>
    </source>
</evidence>
<keyword evidence="3" id="KW-1185">Reference proteome</keyword>
<dbReference type="InParanoid" id="A0A286URF6"/>
<dbReference type="EMBL" id="NBII01000002">
    <property type="protein sequence ID" value="PAV22114.1"/>
    <property type="molecule type" value="Genomic_DNA"/>
</dbReference>
<gene>
    <name evidence="2" type="ORF">PNOK_0207100</name>
</gene>